<accession>A0A9P7MR39</accession>
<evidence type="ECO:0000259" key="5">
    <source>
        <dbReference type="Pfam" id="PF01485"/>
    </source>
</evidence>
<dbReference type="InterPro" id="IPR031127">
    <property type="entry name" value="E3_UB_ligase_RBR"/>
</dbReference>
<keyword evidence="3" id="KW-0833">Ubl conjugation pathway</keyword>
<dbReference type="Pfam" id="PF01485">
    <property type="entry name" value="IBR"/>
    <property type="match status" value="1"/>
</dbReference>
<dbReference type="Proteomes" id="UP000784919">
    <property type="component" value="Unassembled WGS sequence"/>
</dbReference>
<feature type="domain" description="IBR" evidence="5">
    <location>
        <begin position="199"/>
        <end position="246"/>
    </location>
</feature>
<name>A0A9P7MR39_9HYPO</name>
<dbReference type="GO" id="GO:0004842">
    <property type="term" value="F:ubiquitin-protein transferase activity"/>
    <property type="evidence" value="ECO:0007669"/>
    <property type="project" value="InterPro"/>
</dbReference>
<keyword evidence="4" id="KW-0862">Zinc</keyword>
<evidence type="ECO:0000313" key="7">
    <source>
        <dbReference type="Proteomes" id="UP000784919"/>
    </source>
</evidence>
<dbReference type="EMBL" id="SRPS01000187">
    <property type="protein sequence ID" value="KAG5963767.1"/>
    <property type="molecule type" value="Genomic_DNA"/>
</dbReference>
<evidence type="ECO:0000256" key="2">
    <source>
        <dbReference type="ARBA" id="ARBA00022771"/>
    </source>
</evidence>
<dbReference type="AlphaFoldDB" id="A0A9P7MR39"/>
<dbReference type="InterPro" id="IPR017907">
    <property type="entry name" value="Znf_RING_CS"/>
</dbReference>
<dbReference type="PANTHER" id="PTHR11685">
    <property type="entry name" value="RBR FAMILY RING FINGER AND IBR DOMAIN-CONTAINING"/>
    <property type="match status" value="1"/>
</dbReference>
<evidence type="ECO:0000313" key="6">
    <source>
        <dbReference type="EMBL" id="KAG5963767.1"/>
    </source>
</evidence>
<proteinExistence type="predicted"/>
<dbReference type="PROSITE" id="PS00518">
    <property type="entry name" value="ZF_RING_1"/>
    <property type="match status" value="1"/>
</dbReference>
<dbReference type="OrthoDB" id="10009520at2759"/>
<keyword evidence="1" id="KW-0479">Metal-binding</keyword>
<dbReference type="GO" id="GO:0016567">
    <property type="term" value="P:protein ubiquitination"/>
    <property type="evidence" value="ECO:0007669"/>
    <property type="project" value="InterPro"/>
</dbReference>
<comment type="caution">
    <text evidence="6">The sequence shown here is derived from an EMBL/GenBank/DDBJ whole genome shotgun (WGS) entry which is preliminary data.</text>
</comment>
<dbReference type="InterPro" id="IPR002867">
    <property type="entry name" value="IBR_dom"/>
</dbReference>
<organism evidence="6 7">
    <name type="scientific">Claviceps arundinis</name>
    <dbReference type="NCBI Taxonomy" id="1623583"/>
    <lineage>
        <taxon>Eukaryota</taxon>
        <taxon>Fungi</taxon>
        <taxon>Dikarya</taxon>
        <taxon>Ascomycota</taxon>
        <taxon>Pezizomycotina</taxon>
        <taxon>Sordariomycetes</taxon>
        <taxon>Hypocreomycetidae</taxon>
        <taxon>Hypocreales</taxon>
        <taxon>Clavicipitaceae</taxon>
        <taxon>Claviceps</taxon>
    </lineage>
</organism>
<evidence type="ECO:0000256" key="1">
    <source>
        <dbReference type="ARBA" id="ARBA00022723"/>
    </source>
</evidence>
<protein>
    <recommendedName>
        <fullName evidence="5">IBR domain-containing protein</fullName>
    </recommendedName>
</protein>
<sequence length="289" mass="31237">MDVDIDQESLALIIELQLQDLRHMTEGNHDTNQSSDSEVAALLMETELKELASYYADKAMSRSVANTVVADGHASSSRHRVTDNEMSSRFVALSKGIIGISSAADTSTRSRAGPSSASEGSADLRRCAGCASDVALIGCPCSHDYCSDCMANLFNAAIGDESMFPPRCCKMGIPIDLVQSCLSAELLATYEAKKLEYMTLNGTYCHVPTCSTLVPPASVQDDVATCIKCQKKTCTICNRESHPLDCPADTLTTQVLQIAAENGWQRCYSCRRVITITEGCNHISKSKVR</sequence>
<dbReference type="SUPFAM" id="SSF57850">
    <property type="entry name" value="RING/U-box"/>
    <property type="match status" value="1"/>
</dbReference>
<reference evidence="6" key="1">
    <citation type="journal article" date="2020" name="bioRxiv">
        <title>Whole genome comparisons of ergot fungi reveals the divergence and evolution of species within the genus Claviceps are the result of varying mechanisms driving genome evolution and host range expansion.</title>
        <authorList>
            <person name="Wyka S.A."/>
            <person name="Mondo S.J."/>
            <person name="Liu M."/>
            <person name="Dettman J."/>
            <person name="Nalam V."/>
            <person name="Broders K.D."/>
        </authorList>
    </citation>
    <scope>NUCLEOTIDE SEQUENCE</scope>
    <source>
        <strain evidence="6">CCC 1102</strain>
    </source>
</reference>
<dbReference type="GO" id="GO:0008270">
    <property type="term" value="F:zinc ion binding"/>
    <property type="evidence" value="ECO:0007669"/>
    <property type="project" value="UniProtKB-KW"/>
</dbReference>
<evidence type="ECO:0000256" key="4">
    <source>
        <dbReference type="ARBA" id="ARBA00022833"/>
    </source>
</evidence>
<evidence type="ECO:0000256" key="3">
    <source>
        <dbReference type="ARBA" id="ARBA00022786"/>
    </source>
</evidence>
<dbReference type="CDD" id="cd20335">
    <property type="entry name" value="BRcat_RBR"/>
    <property type="match status" value="1"/>
</dbReference>
<gene>
    <name evidence="6" type="ORF">E4U56_002589</name>
</gene>
<keyword evidence="2" id="KW-0863">Zinc-finger</keyword>